<comment type="caution">
    <text evidence="2">The sequence shown here is derived from an EMBL/GenBank/DDBJ whole genome shotgun (WGS) entry which is preliminary data.</text>
</comment>
<dbReference type="Proteomes" id="UP001225356">
    <property type="component" value="Unassembled WGS sequence"/>
</dbReference>
<reference evidence="2 3" key="1">
    <citation type="submission" date="2023-07" db="EMBL/GenBank/DDBJ databases">
        <title>Sequencing the genomes of 1000 actinobacteria strains.</title>
        <authorList>
            <person name="Klenk H.-P."/>
        </authorList>
    </citation>
    <scope>NUCLEOTIDE SEQUENCE [LARGE SCALE GENOMIC DNA]</scope>
    <source>
        <strain evidence="2 3">DSM 46740</strain>
    </source>
</reference>
<feature type="compositionally biased region" description="Pro residues" evidence="1">
    <location>
        <begin position="50"/>
        <end position="68"/>
    </location>
</feature>
<protein>
    <recommendedName>
        <fullName evidence="4">Mce-associated membrane protein</fullName>
    </recommendedName>
</protein>
<keyword evidence="3" id="KW-1185">Reference proteome</keyword>
<name>A0ABT9QUT8_9ACTN</name>
<evidence type="ECO:0008006" key="4">
    <source>
        <dbReference type="Google" id="ProtNLM"/>
    </source>
</evidence>
<evidence type="ECO:0000256" key="1">
    <source>
        <dbReference type="SAM" id="MobiDB-lite"/>
    </source>
</evidence>
<sequence length="208" mass="22211">MTPLAIFASPSGSARSRPGNRAVTWSAVVATSVLLAGCSEPAAPLASTPSPAPSSVPTTTPPPGPPEVALPAPDRVDGNDPEAVGRAALRVMWAADTTADTGWHQATLRAAAYLAPAYLAQLRAQGPARDPGAEWRIWARHRAYLRPQLRPGRDEHPPDTATQALRQWLLTLTPIGRDGWRGRPRSMTVFVELTRARGAWKLSAIAVR</sequence>
<gene>
    <name evidence="2" type="ORF">J2853_009803</name>
</gene>
<dbReference type="RefSeq" id="WP_307569587.1">
    <property type="nucleotide sequence ID" value="NZ_JAUSQU010000003.1"/>
</dbReference>
<accession>A0ABT9QUT8</accession>
<feature type="region of interest" description="Disordered" evidence="1">
    <location>
        <begin position="41"/>
        <end position="81"/>
    </location>
</feature>
<organism evidence="2 3">
    <name type="scientific">Streptosporangium lutulentum</name>
    <dbReference type="NCBI Taxonomy" id="1461250"/>
    <lineage>
        <taxon>Bacteria</taxon>
        <taxon>Bacillati</taxon>
        <taxon>Actinomycetota</taxon>
        <taxon>Actinomycetes</taxon>
        <taxon>Streptosporangiales</taxon>
        <taxon>Streptosporangiaceae</taxon>
        <taxon>Streptosporangium</taxon>
    </lineage>
</organism>
<evidence type="ECO:0000313" key="3">
    <source>
        <dbReference type="Proteomes" id="UP001225356"/>
    </source>
</evidence>
<feature type="region of interest" description="Disordered" evidence="1">
    <location>
        <begin position="1"/>
        <end position="20"/>
    </location>
</feature>
<proteinExistence type="predicted"/>
<dbReference type="EMBL" id="JAUSQU010000003">
    <property type="protein sequence ID" value="MDP9850507.1"/>
    <property type="molecule type" value="Genomic_DNA"/>
</dbReference>
<evidence type="ECO:0000313" key="2">
    <source>
        <dbReference type="EMBL" id="MDP9850507.1"/>
    </source>
</evidence>